<sequence length="309" mass="33964">MNSFLVGLMLCSALSAPFQGLDLRSLFSGQSPMPLVYSVADLPDDFSAVKVQFGGKGMDLFGGMTGMFMGMMGSFGGGGGEQDPEQAAAMKFFTYMEISWTKGETARIGTNDFLVTYKFDFDMSMMMGEGPPDLSKMPLRLHLVKLDAIEALVPRPDLKKSDLLGLASFPAVNSRAKQSSGLSSAKQLALGMILYTTDYDDVFPWPQSTSKVQEVIEPYLKNDRVWETGNPESSRFLFNMNLGGVSYADIESPAETPMFFESKPWPDGRWIVAFADGSARLVPADDWSSVEEGLKLKFKRTAKQPLPPR</sequence>
<dbReference type="KEGG" id="npy:NPRO_03430"/>
<gene>
    <name evidence="1" type="ORF">NPRO_03430</name>
</gene>
<dbReference type="EMBL" id="AP021858">
    <property type="protein sequence ID" value="BBO22748.1"/>
    <property type="molecule type" value="Genomic_DNA"/>
</dbReference>
<evidence type="ECO:0000313" key="2">
    <source>
        <dbReference type="Proteomes" id="UP000662873"/>
    </source>
</evidence>
<evidence type="ECO:0000313" key="1">
    <source>
        <dbReference type="EMBL" id="BBO22748.1"/>
    </source>
</evidence>
<accession>A0A809R7U7</accession>
<proteinExistence type="predicted"/>
<reference evidence="1" key="1">
    <citation type="journal article" name="DNA Res.">
        <title>The physiological potential of anammox bacteria as revealed by their core genome structure.</title>
        <authorList>
            <person name="Okubo T."/>
            <person name="Toyoda A."/>
            <person name="Fukuhara K."/>
            <person name="Uchiyama I."/>
            <person name="Harigaya Y."/>
            <person name="Kuroiwa M."/>
            <person name="Suzuki T."/>
            <person name="Murakami Y."/>
            <person name="Suwa Y."/>
            <person name="Takami H."/>
        </authorList>
    </citation>
    <scope>NUCLEOTIDE SEQUENCE</scope>
    <source>
        <strain evidence="1">317325-2</strain>
    </source>
</reference>
<dbReference type="AlphaFoldDB" id="A0A809R7U7"/>
<protein>
    <submittedName>
        <fullName evidence="1">Uncharacterized protein</fullName>
    </submittedName>
</protein>
<organism evidence="1 2">
    <name type="scientific">Candidatus Nitrosymbiomonas proteolyticus</name>
    <dbReference type="NCBI Taxonomy" id="2608984"/>
    <lineage>
        <taxon>Bacteria</taxon>
        <taxon>Bacillati</taxon>
        <taxon>Armatimonadota</taxon>
        <taxon>Armatimonadota incertae sedis</taxon>
        <taxon>Candidatus Nitrosymbiomonas</taxon>
    </lineage>
</organism>
<name>A0A809R7U7_9BACT</name>
<dbReference type="Proteomes" id="UP000662873">
    <property type="component" value="Chromosome"/>
</dbReference>